<evidence type="ECO:0000313" key="2">
    <source>
        <dbReference type="EMBL" id="TRX13475.1"/>
    </source>
</evidence>
<accession>A0A553BZ22</accession>
<gene>
    <name evidence="2" type="ORF">FNW11_01055</name>
</gene>
<protein>
    <submittedName>
        <fullName evidence="2">Glycosyltransferase family 2 protein</fullName>
    </submittedName>
</protein>
<proteinExistence type="predicted"/>
<dbReference type="InterPro" id="IPR050834">
    <property type="entry name" value="Glycosyltransf_2"/>
</dbReference>
<comment type="caution">
    <text evidence="2">The sequence shown here is derived from an EMBL/GenBank/DDBJ whole genome shotgun (WGS) entry which is preliminary data.</text>
</comment>
<sequence length="269" mass="31438">MIKVSIMVPCYNQAQYLDECLQSVLDQIYPNWECIIVNDGSLDDTEAIAQEWIHKDNRFIYLKKENGGLSSARNYGISYAKGEFILPLDADDKIASHYVALALKEFENNSDTKVVYCQAEKFGEEFGIWQLSPFFILNLARRNMIFCSAMYRKKDWELVGGYDINLIYGLEDWEFWIAILKNGGDVKCLDEVGFYYRIREKSMARIINLEERNFSERYVAKKHIDFFLSNYDELLGINGELNSKLKSEKVLLNELCFQLFGFKIFNLKK</sequence>
<dbReference type="Pfam" id="PF00535">
    <property type="entry name" value="Glycos_transf_2"/>
    <property type="match status" value="1"/>
</dbReference>
<dbReference type="InterPro" id="IPR001173">
    <property type="entry name" value="Glyco_trans_2-like"/>
</dbReference>
<dbReference type="Gene3D" id="3.90.550.10">
    <property type="entry name" value="Spore Coat Polysaccharide Biosynthesis Protein SpsA, Chain A"/>
    <property type="match status" value="1"/>
</dbReference>
<dbReference type="InterPro" id="IPR029044">
    <property type="entry name" value="Nucleotide-diphossugar_trans"/>
</dbReference>
<dbReference type="AlphaFoldDB" id="A0A553BZ22"/>
<keyword evidence="2" id="KW-0808">Transferase</keyword>
<dbReference type="GO" id="GO:0016740">
    <property type="term" value="F:transferase activity"/>
    <property type="evidence" value="ECO:0007669"/>
    <property type="project" value="UniProtKB-KW"/>
</dbReference>
<reference evidence="2 3" key="1">
    <citation type="submission" date="2019-07" db="EMBL/GenBank/DDBJ databases">
        <title>Novel species of Flavobacterium.</title>
        <authorList>
            <person name="Liu Q."/>
            <person name="Xin Y.-H."/>
        </authorList>
    </citation>
    <scope>NUCLEOTIDE SEQUENCE [LARGE SCALE GENOMIC DNA]</scope>
    <source>
        <strain evidence="2 3">GSR22</strain>
    </source>
</reference>
<feature type="domain" description="Glycosyltransferase 2-like" evidence="1">
    <location>
        <begin position="5"/>
        <end position="162"/>
    </location>
</feature>
<dbReference type="EMBL" id="VJZL01000001">
    <property type="protein sequence ID" value="TRX13475.1"/>
    <property type="molecule type" value="Genomic_DNA"/>
</dbReference>
<dbReference type="PANTHER" id="PTHR43685:SF2">
    <property type="entry name" value="GLYCOSYLTRANSFERASE 2-LIKE DOMAIN-CONTAINING PROTEIN"/>
    <property type="match status" value="1"/>
</dbReference>
<dbReference type="OrthoDB" id="597270at2"/>
<dbReference type="Proteomes" id="UP000318669">
    <property type="component" value="Unassembled WGS sequence"/>
</dbReference>
<dbReference type="PANTHER" id="PTHR43685">
    <property type="entry name" value="GLYCOSYLTRANSFERASE"/>
    <property type="match status" value="1"/>
</dbReference>
<evidence type="ECO:0000313" key="3">
    <source>
        <dbReference type="Proteomes" id="UP000318669"/>
    </source>
</evidence>
<organism evidence="2 3">
    <name type="scientific">Flavobacterium gawalongense</name>
    <dbReference type="NCBI Taxonomy" id="2594432"/>
    <lineage>
        <taxon>Bacteria</taxon>
        <taxon>Pseudomonadati</taxon>
        <taxon>Bacteroidota</taxon>
        <taxon>Flavobacteriia</taxon>
        <taxon>Flavobacteriales</taxon>
        <taxon>Flavobacteriaceae</taxon>
        <taxon>Flavobacterium</taxon>
    </lineage>
</organism>
<evidence type="ECO:0000259" key="1">
    <source>
        <dbReference type="Pfam" id="PF00535"/>
    </source>
</evidence>
<dbReference type="SUPFAM" id="SSF53448">
    <property type="entry name" value="Nucleotide-diphospho-sugar transferases"/>
    <property type="match status" value="1"/>
</dbReference>
<dbReference type="CDD" id="cd00761">
    <property type="entry name" value="Glyco_tranf_GTA_type"/>
    <property type="match status" value="1"/>
</dbReference>
<name>A0A553BZ22_9FLAO</name>
<dbReference type="GO" id="GO:0044010">
    <property type="term" value="P:single-species biofilm formation"/>
    <property type="evidence" value="ECO:0007669"/>
    <property type="project" value="TreeGrafter"/>
</dbReference>